<evidence type="ECO:0000313" key="3">
    <source>
        <dbReference type="EMBL" id="GAA4485600.1"/>
    </source>
</evidence>
<accession>A0ABP8PFC4</accession>
<feature type="compositionally biased region" description="Gly residues" evidence="1">
    <location>
        <begin position="61"/>
        <end position="89"/>
    </location>
</feature>
<sequence>MRPRRTRLWRALGAVFGLMAAIWIVSGPAVLAPQAGAREAAGPGQLGPIPVPPAQAFVPGLPGGGGIPGGDLPPGGIVPEGGAPGGGGLPQNSPGTYDSPGTHDRPDPGPDRGGSEGRSLCVPGTSPDCPAPDPGPICNADNNYCRGGEAPTVPDPGPICGPETNYCKGREVPTVPDPGPICNADNNYCRGGETDGRTVPDSCETNPALCDPCRLGSSLPGCGSTPELQCPQDPAKCVPPVTETVTCPPLCAPPTSGIEGCPPTCPPPVAGTACPADPATCPPPPAGRPANGTAIPGPPAPGTPAALPVPDPTVPPAANGLVLSAPAAQPGAGLTVAGAGCPPGRPVRMTFGGAPAGTVTADEKGAFQAPLSAGSVDTGRYQVSADCGGAIRNAPLDVVLVSRSGGATSTAVVIVFFLLVGLLVYRRRLLPVESR</sequence>
<comment type="caution">
    <text evidence="3">The sequence shown here is derived from an EMBL/GenBank/DDBJ whole genome shotgun (WGS) entry which is preliminary data.</text>
</comment>
<gene>
    <name evidence="3" type="ORF">GCM10023094_40650</name>
</gene>
<evidence type="ECO:0000256" key="1">
    <source>
        <dbReference type="SAM" id="MobiDB-lite"/>
    </source>
</evidence>
<evidence type="ECO:0000313" key="4">
    <source>
        <dbReference type="Proteomes" id="UP001501183"/>
    </source>
</evidence>
<dbReference type="EMBL" id="BAABFB010000063">
    <property type="protein sequence ID" value="GAA4485600.1"/>
    <property type="molecule type" value="Genomic_DNA"/>
</dbReference>
<reference evidence="4" key="1">
    <citation type="journal article" date="2019" name="Int. J. Syst. Evol. Microbiol.">
        <title>The Global Catalogue of Microorganisms (GCM) 10K type strain sequencing project: providing services to taxonomists for standard genome sequencing and annotation.</title>
        <authorList>
            <consortium name="The Broad Institute Genomics Platform"/>
            <consortium name="The Broad Institute Genome Sequencing Center for Infectious Disease"/>
            <person name="Wu L."/>
            <person name="Ma J."/>
        </authorList>
    </citation>
    <scope>NUCLEOTIDE SEQUENCE [LARGE SCALE GENOMIC DNA]</scope>
    <source>
        <strain evidence="4">JCM 32206</strain>
    </source>
</reference>
<keyword evidence="2" id="KW-1133">Transmembrane helix</keyword>
<keyword evidence="2" id="KW-0472">Membrane</keyword>
<feature type="region of interest" description="Disordered" evidence="1">
    <location>
        <begin position="39"/>
        <end position="133"/>
    </location>
</feature>
<feature type="compositionally biased region" description="Pro residues" evidence="1">
    <location>
        <begin position="296"/>
        <end position="309"/>
    </location>
</feature>
<dbReference type="Proteomes" id="UP001501183">
    <property type="component" value="Unassembled WGS sequence"/>
</dbReference>
<protein>
    <recommendedName>
        <fullName evidence="5">Ig-like domain-containing protein</fullName>
    </recommendedName>
</protein>
<feature type="compositionally biased region" description="Basic and acidic residues" evidence="1">
    <location>
        <begin position="101"/>
        <end position="115"/>
    </location>
</feature>
<keyword evidence="4" id="KW-1185">Reference proteome</keyword>
<evidence type="ECO:0000256" key="2">
    <source>
        <dbReference type="SAM" id="Phobius"/>
    </source>
</evidence>
<proteinExistence type="predicted"/>
<feature type="region of interest" description="Disordered" evidence="1">
    <location>
        <begin position="285"/>
        <end position="309"/>
    </location>
</feature>
<feature type="transmembrane region" description="Helical" evidence="2">
    <location>
        <begin position="405"/>
        <end position="425"/>
    </location>
</feature>
<evidence type="ECO:0008006" key="5">
    <source>
        <dbReference type="Google" id="ProtNLM"/>
    </source>
</evidence>
<keyword evidence="2" id="KW-0812">Transmembrane</keyword>
<dbReference type="RefSeq" id="WP_345349343.1">
    <property type="nucleotide sequence ID" value="NZ_BAABFB010000063.1"/>
</dbReference>
<name>A0ABP8PFC4_9NOCA</name>
<organism evidence="3 4">
    <name type="scientific">Rhodococcus olei</name>
    <dbReference type="NCBI Taxonomy" id="2161675"/>
    <lineage>
        <taxon>Bacteria</taxon>
        <taxon>Bacillati</taxon>
        <taxon>Actinomycetota</taxon>
        <taxon>Actinomycetes</taxon>
        <taxon>Mycobacteriales</taxon>
        <taxon>Nocardiaceae</taxon>
        <taxon>Rhodococcus</taxon>
    </lineage>
</organism>